<dbReference type="AlphaFoldDB" id="A0A849BUY7"/>
<reference evidence="2 3" key="1">
    <citation type="submission" date="2020-05" db="EMBL/GenBank/DDBJ databases">
        <title>MicrobeNet Type strains.</title>
        <authorList>
            <person name="Nicholson A.C."/>
        </authorList>
    </citation>
    <scope>NUCLEOTIDE SEQUENCE [LARGE SCALE GENOMIC DNA]</scope>
    <source>
        <strain evidence="2 3">JCM 14547</strain>
    </source>
</reference>
<protein>
    <recommendedName>
        <fullName evidence="4">Type II secretion system (T2SS) protein F</fullName>
    </recommendedName>
</protein>
<keyword evidence="1" id="KW-0812">Transmembrane</keyword>
<keyword evidence="1" id="KW-1133">Transmembrane helix</keyword>
<sequence length="68" mass="7000">GAGAPGAALLRDAASEERRRRAREAQRRASALGVRLVLPLGLCALPAFAALAVVPVVLSLAAQVLERS</sequence>
<proteinExistence type="predicted"/>
<feature type="transmembrane region" description="Helical" evidence="1">
    <location>
        <begin position="36"/>
        <end position="62"/>
    </location>
</feature>
<keyword evidence="1" id="KW-0472">Membrane</keyword>
<organism evidence="2 3">
    <name type="scientific">Pseudokineococcus marinus</name>
    <dbReference type="NCBI Taxonomy" id="351215"/>
    <lineage>
        <taxon>Bacteria</taxon>
        <taxon>Bacillati</taxon>
        <taxon>Actinomycetota</taxon>
        <taxon>Actinomycetes</taxon>
        <taxon>Kineosporiales</taxon>
        <taxon>Kineosporiaceae</taxon>
        <taxon>Pseudokineococcus</taxon>
    </lineage>
</organism>
<dbReference type="EMBL" id="JABEMA010000489">
    <property type="protein sequence ID" value="NNH24747.1"/>
    <property type="molecule type" value="Genomic_DNA"/>
</dbReference>
<accession>A0A849BUY7</accession>
<dbReference type="Proteomes" id="UP000555552">
    <property type="component" value="Unassembled WGS sequence"/>
</dbReference>
<keyword evidence="3" id="KW-1185">Reference proteome</keyword>
<evidence type="ECO:0000313" key="3">
    <source>
        <dbReference type="Proteomes" id="UP000555552"/>
    </source>
</evidence>
<evidence type="ECO:0008006" key="4">
    <source>
        <dbReference type="Google" id="ProtNLM"/>
    </source>
</evidence>
<gene>
    <name evidence="2" type="ORF">HLB09_16960</name>
</gene>
<comment type="caution">
    <text evidence="2">The sequence shown here is derived from an EMBL/GenBank/DDBJ whole genome shotgun (WGS) entry which is preliminary data.</text>
</comment>
<evidence type="ECO:0000313" key="2">
    <source>
        <dbReference type="EMBL" id="NNH24747.1"/>
    </source>
</evidence>
<evidence type="ECO:0000256" key="1">
    <source>
        <dbReference type="SAM" id="Phobius"/>
    </source>
</evidence>
<name>A0A849BUY7_9ACTN</name>
<feature type="non-terminal residue" evidence="2">
    <location>
        <position position="1"/>
    </location>
</feature>